<feature type="binding site" evidence="8">
    <location>
        <position position="243"/>
    </location>
    <ligand>
        <name>NADP(+)</name>
        <dbReference type="ChEBI" id="CHEBI:58349"/>
    </ligand>
</feature>
<dbReference type="GO" id="GO:0009073">
    <property type="term" value="P:aromatic amino acid family biosynthetic process"/>
    <property type="evidence" value="ECO:0007669"/>
    <property type="project" value="UniProtKB-KW"/>
</dbReference>
<evidence type="ECO:0000256" key="2">
    <source>
        <dbReference type="ARBA" id="ARBA00012962"/>
    </source>
</evidence>
<evidence type="ECO:0000259" key="11">
    <source>
        <dbReference type="Pfam" id="PF18317"/>
    </source>
</evidence>
<dbReference type="Pfam" id="PF08501">
    <property type="entry name" value="Shikimate_dh_N"/>
    <property type="match status" value="1"/>
</dbReference>
<dbReference type="Pfam" id="PF01488">
    <property type="entry name" value="Shikimate_DH"/>
    <property type="match status" value="1"/>
</dbReference>
<keyword evidence="4 8" id="KW-0521">NADP</keyword>
<evidence type="ECO:0000256" key="4">
    <source>
        <dbReference type="ARBA" id="ARBA00022857"/>
    </source>
</evidence>
<dbReference type="InterPro" id="IPR013708">
    <property type="entry name" value="Shikimate_DH-bd_N"/>
</dbReference>
<name>A0A0B6AE40_PRIM2</name>
<dbReference type="HAMAP" id="MF_00222">
    <property type="entry name" value="Shikimate_DH_AroE"/>
    <property type="match status" value="1"/>
</dbReference>
<feature type="binding site" evidence="8">
    <location>
        <position position="62"/>
    </location>
    <ligand>
        <name>shikimate</name>
        <dbReference type="ChEBI" id="CHEBI:36208"/>
    </ligand>
</feature>
<evidence type="ECO:0000313" key="12">
    <source>
        <dbReference type="EMBL" id="AJI23175.1"/>
    </source>
</evidence>
<dbReference type="GO" id="GO:0005829">
    <property type="term" value="C:cytosol"/>
    <property type="evidence" value="ECO:0007669"/>
    <property type="project" value="TreeGrafter"/>
</dbReference>
<sequence>MSTLYGLVGYPLGHSLSPLMQNDAFKRLNMDAHYEAFPIEPVHFESAIGELKDKNIQGFNVTIPYKVDIMKHLDEVDPLAKAIGAVNTVVNQDGRYIGYNTDGEGYVTSLLKAVEGSLSPKRILIIGAGGAAKAIFYTIAAQHAPEVIAICNRTVEKAAVLANELPFSTKTAAMSISDAEKQLDTFDIIINTTSVGMYPNVDELPLALTLLQKEAVVSDIIYNPLKTKLLKEAEAKGAGTHNGVGMFVLQGALAFEKWTNVRPDEEAMEHIVLSTLTKR</sequence>
<evidence type="ECO:0000313" key="13">
    <source>
        <dbReference type="Proteomes" id="UP000031829"/>
    </source>
</evidence>
<dbReference type="GO" id="GO:0008652">
    <property type="term" value="P:amino acid biosynthetic process"/>
    <property type="evidence" value="ECO:0007669"/>
    <property type="project" value="UniProtKB-KW"/>
</dbReference>
<dbReference type="EMBL" id="CP009920">
    <property type="protein sequence ID" value="AJI23175.1"/>
    <property type="molecule type" value="Genomic_DNA"/>
</dbReference>
<feature type="binding site" evidence="8">
    <location>
        <position position="102"/>
    </location>
    <ligand>
        <name>shikimate</name>
        <dbReference type="ChEBI" id="CHEBI:36208"/>
    </ligand>
</feature>
<gene>
    <name evidence="8 12" type="primary">aroE</name>
    <name evidence="12" type="ORF">BG04_1576</name>
</gene>
<feature type="binding site" evidence="8">
    <location>
        <position position="87"/>
    </location>
    <ligand>
        <name>shikimate</name>
        <dbReference type="ChEBI" id="CHEBI:36208"/>
    </ligand>
</feature>
<dbReference type="GO" id="GO:0004764">
    <property type="term" value="F:shikimate 3-dehydrogenase (NADP+) activity"/>
    <property type="evidence" value="ECO:0007669"/>
    <property type="project" value="UniProtKB-UniRule"/>
</dbReference>
<dbReference type="InterPro" id="IPR036291">
    <property type="entry name" value="NAD(P)-bd_dom_sf"/>
</dbReference>
<evidence type="ECO:0000259" key="10">
    <source>
        <dbReference type="Pfam" id="PF08501"/>
    </source>
</evidence>
<dbReference type="InterPro" id="IPR046346">
    <property type="entry name" value="Aminoacid_DH-like_N_sf"/>
</dbReference>
<dbReference type="NCBIfam" id="TIGR00507">
    <property type="entry name" value="aroE"/>
    <property type="match status" value="1"/>
</dbReference>
<dbReference type="PANTHER" id="PTHR21089">
    <property type="entry name" value="SHIKIMATE DEHYDROGENASE"/>
    <property type="match status" value="1"/>
</dbReference>
<keyword evidence="6 8" id="KW-0057">Aromatic amino acid biosynthesis</keyword>
<dbReference type="HOGENOM" id="CLU_044063_4_1_9"/>
<dbReference type="Gene3D" id="3.40.50.720">
    <property type="entry name" value="NAD(P)-binding Rossmann-like Domain"/>
    <property type="match status" value="1"/>
</dbReference>
<dbReference type="KEGG" id="bmeg:BG04_1576"/>
<feature type="domain" description="Quinate/shikimate 5-dehydrogenase/glutamyl-tRNA reductase" evidence="9">
    <location>
        <begin position="112"/>
        <end position="194"/>
    </location>
</feature>
<dbReference type="UniPathway" id="UPA00053">
    <property type="reaction ID" value="UER00087"/>
</dbReference>
<comment type="catalytic activity">
    <reaction evidence="7 8">
        <text>shikimate + NADP(+) = 3-dehydroshikimate + NADPH + H(+)</text>
        <dbReference type="Rhea" id="RHEA:17737"/>
        <dbReference type="ChEBI" id="CHEBI:15378"/>
        <dbReference type="ChEBI" id="CHEBI:16630"/>
        <dbReference type="ChEBI" id="CHEBI:36208"/>
        <dbReference type="ChEBI" id="CHEBI:57783"/>
        <dbReference type="ChEBI" id="CHEBI:58349"/>
        <dbReference type="EC" id="1.1.1.25"/>
    </reaction>
</comment>
<feature type="binding site" evidence="8">
    <location>
        <begin position="15"/>
        <end position="17"/>
    </location>
    <ligand>
        <name>shikimate</name>
        <dbReference type="ChEBI" id="CHEBI:36208"/>
    </ligand>
</feature>
<evidence type="ECO:0000256" key="1">
    <source>
        <dbReference type="ARBA" id="ARBA00004871"/>
    </source>
</evidence>
<comment type="pathway">
    <text evidence="1 8">Metabolic intermediate biosynthesis; chorismate biosynthesis; chorismate from D-erythrose 4-phosphate and phosphoenolpyruvate: step 4/7.</text>
</comment>
<dbReference type="GO" id="GO:0009423">
    <property type="term" value="P:chorismate biosynthetic process"/>
    <property type="evidence" value="ECO:0007669"/>
    <property type="project" value="UniProtKB-UniRule"/>
</dbReference>
<organism evidence="12 13">
    <name type="scientific">Priestia megaterium (strain ATCC 14581 / DSM 32 / CCUG 1817 / JCM 2506 / NBRC 15308 / NCIMB 9376 / NCTC 10342 / NRRL B-14308 / VKM B-512 / Ford 19)</name>
    <name type="common">Bacillus megaterium</name>
    <dbReference type="NCBI Taxonomy" id="1348623"/>
    <lineage>
        <taxon>Bacteria</taxon>
        <taxon>Bacillati</taxon>
        <taxon>Bacillota</taxon>
        <taxon>Bacilli</taxon>
        <taxon>Bacillales</taxon>
        <taxon>Bacillaceae</taxon>
        <taxon>Priestia</taxon>
    </lineage>
</organism>
<dbReference type="CDD" id="cd01065">
    <property type="entry name" value="NAD_bind_Shikimate_DH"/>
    <property type="match status" value="1"/>
</dbReference>
<comment type="similarity">
    <text evidence="8">Belongs to the shikimate dehydrogenase family.</text>
</comment>
<comment type="subunit">
    <text evidence="8">Homodimer.</text>
</comment>
<dbReference type="GeneID" id="93645042"/>
<feature type="active site" description="Proton acceptor" evidence="8">
    <location>
        <position position="66"/>
    </location>
</feature>
<evidence type="ECO:0000256" key="3">
    <source>
        <dbReference type="ARBA" id="ARBA00022605"/>
    </source>
</evidence>
<dbReference type="GO" id="GO:0050661">
    <property type="term" value="F:NADP binding"/>
    <property type="evidence" value="ECO:0007669"/>
    <property type="project" value="InterPro"/>
</dbReference>
<proteinExistence type="inferred from homology"/>
<keyword evidence="5 8" id="KW-0560">Oxidoreductase</keyword>
<evidence type="ECO:0000256" key="6">
    <source>
        <dbReference type="ARBA" id="ARBA00023141"/>
    </source>
</evidence>
<feature type="domain" description="Shikimate dehydrogenase substrate binding N-terminal" evidence="10">
    <location>
        <begin position="7"/>
        <end position="89"/>
    </location>
</feature>
<evidence type="ECO:0000259" key="9">
    <source>
        <dbReference type="Pfam" id="PF01488"/>
    </source>
</evidence>
<dbReference type="Proteomes" id="UP000031829">
    <property type="component" value="Chromosome"/>
</dbReference>
<evidence type="ECO:0000256" key="5">
    <source>
        <dbReference type="ARBA" id="ARBA00023002"/>
    </source>
</evidence>
<evidence type="ECO:0000256" key="7">
    <source>
        <dbReference type="ARBA" id="ARBA00049442"/>
    </source>
</evidence>
<protein>
    <recommendedName>
        <fullName evidence="2 8">Shikimate dehydrogenase (NADP(+))</fullName>
        <shortName evidence="8">SDH</shortName>
        <ecNumber evidence="2 8">1.1.1.25</ecNumber>
    </recommendedName>
</protein>
<feature type="domain" description="SDH C-terminal" evidence="11">
    <location>
        <begin position="243"/>
        <end position="272"/>
    </location>
</feature>
<dbReference type="Pfam" id="PF18317">
    <property type="entry name" value="SDH_C"/>
    <property type="match status" value="1"/>
</dbReference>
<accession>A0A0B6AE40</accession>
<reference evidence="12 13" key="1">
    <citation type="journal article" date="2015" name="Genome Announc.">
        <title>Complete genome sequences for 35 biothreat assay-relevant bacillus species.</title>
        <authorList>
            <person name="Johnson S.L."/>
            <person name="Daligault H.E."/>
            <person name="Davenport K.W."/>
            <person name="Jaissle J."/>
            <person name="Frey K.G."/>
            <person name="Ladner J.T."/>
            <person name="Broomall S.M."/>
            <person name="Bishop-Lilly K.A."/>
            <person name="Bruce D.C."/>
            <person name="Gibbons H.S."/>
            <person name="Coyne S.R."/>
            <person name="Lo C.C."/>
            <person name="Meincke L."/>
            <person name="Munk A.C."/>
            <person name="Koroleva G.I."/>
            <person name="Rosenzweig C.N."/>
            <person name="Palacios G.F."/>
            <person name="Redden C.L."/>
            <person name="Minogue T.D."/>
            <person name="Chain P.S."/>
        </authorList>
    </citation>
    <scope>NUCLEOTIDE SEQUENCE [LARGE SCALE GENOMIC DNA]</scope>
    <source>
        <strain evidence="13">ATCC 14581 / DSM 32 / JCM 2506 / NBRC 15308 / NCIMB 9376 / NCTC 10342 / NRRL B-14308 / VKM B-512</strain>
    </source>
</reference>
<dbReference type="InterPro" id="IPR022893">
    <property type="entry name" value="Shikimate_DH_fam"/>
</dbReference>
<dbReference type="SUPFAM" id="SSF53223">
    <property type="entry name" value="Aminoacid dehydrogenase-like, N-terminal domain"/>
    <property type="match status" value="1"/>
</dbReference>
<keyword evidence="3 8" id="KW-0028">Amino-acid biosynthesis</keyword>
<comment type="function">
    <text evidence="8">Involved in the biosynthesis of the chorismate, which leads to the biosynthesis of aromatic amino acids. Catalyzes the reversible NADPH linked reduction of 3-dehydroshikimate (DHSA) to yield shikimate (SA).</text>
</comment>
<comment type="caution">
    <text evidence="8">Lacks conserved residue(s) required for the propagation of feature annotation.</text>
</comment>
<feature type="binding site" evidence="8">
    <location>
        <begin position="152"/>
        <end position="157"/>
    </location>
    <ligand>
        <name>NADP(+)</name>
        <dbReference type="ChEBI" id="CHEBI:58349"/>
    </ligand>
</feature>
<dbReference type="PANTHER" id="PTHR21089:SF1">
    <property type="entry name" value="BIFUNCTIONAL 3-DEHYDROQUINATE DEHYDRATASE_SHIKIMATE DEHYDROGENASE, CHLOROPLASTIC"/>
    <property type="match status" value="1"/>
</dbReference>
<feature type="binding site" evidence="8">
    <location>
        <position position="220"/>
    </location>
    <ligand>
        <name>NADP(+)</name>
        <dbReference type="ChEBI" id="CHEBI:58349"/>
    </ligand>
</feature>
<feature type="binding site" evidence="8">
    <location>
        <begin position="127"/>
        <end position="131"/>
    </location>
    <ligand>
        <name>NADP(+)</name>
        <dbReference type="ChEBI" id="CHEBI:58349"/>
    </ligand>
</feature>
<dbReference type="InterPro" id="IPR011342">
    <property type="entry name" value="Shikimate_DH"/>
</dbReference>
<dbReference type="InterPro" id="IPR006151">
    <property type="entry name" value="Shikm_DH/Glu-tRNA_Rdtase"/>
</dbReference>
<dbReference type="GO" id="GO:0019632">
    <property type="term" value="P:shikimate metabolic process"/>
    <property type="evidence" value="ECO:0007669"/>
    <property type="project" value="InterPro"/>
</dbReference>
<dbReference type="NCBIfam" id="NF001319">
    <property type="entry name" value="PRK00258.3-3"/>
    <property type="match status" value="1"/>
</dbReference>
<dbReference type="SUPFAM" id="SSF51735">
    <property type="entry name" value="NAD(P)-binding Rossmann-fold domains"/>
    <property type="match status" value="1"/>
</dbReference>
<dbReference type="InterPro" id="IPR041121">
    <property type="entry name" value="SDH_C"/>
</dbReference>
<dbReference type="EC" id="1.1.1.25" evidence="2 8"/>
<feature type="binding site" evidence="8">
    <location>
        <position position="222"/>
    </location>
    <ligand>
        <name>shikimate</name>
        <dbReference type="ChEBI" id="CHEBI:36208"/>
    </ligand>
</feature>
<dbReference type="AlphaFoldDB" id="A0A0B6AE40"/>
<dbReference type="RefSeq" id="WP_034648845.1">
    <property type="nucleotide sequence ID" value="NZ_BCVB01000008.1"/>
</dbReference>
<feature type="binding site" evidence="8">
    <location>
        <position position="250"/>
    </location>
    <ligand>
        <name>shikimate</name>
        <dbReference type="ChEBI" id="CHEBI:36208"/>
    </ligand>
</feature>
<dbReference type="Gene3D" id="3.40.50.10860">
    <property type="entry name" value="Leucine Dehydrogenase, chain A, domain 1"/>
    <property type="match status" value="1"/>
</dbReference>
<evidence type="ECO:0000256" key="8">
    <source>
        <dbReference type="HAMAP-Rule" id="MF_00222"/>
    </source>
</evidence>